<dbReference type="CDD" id="cd01392">
    <property type="entry name" value="HTH_LacI"/>
    <property type="match status" value="1"/>
</dbReference>
<dbReference type="Proteomes" id="UP001202248">
    <property type="component" value="Unassembled WGS sequence"/>
</dbReference>
<comment type="caution">
    <text evidence="5">The sequence shown here is derived from an EMBL/GenBank/DDBJ whole genome shotgun (WGS) entry which is preliminary data.</text>
</comment>
<dbReference type="SUPFAM" id="SSF47413">
    <property type="entry name" value="lambda repressor-like DNA-binding domains"/>
    <property type="match status" value="1"/>
</dbReference>
<gene>
    <name evidence="5" type="ORF">MKP09_06440</name>
</gene>
<evidence type="ECO:0000256" key="2">
    <source>
        <dbReference type="ARBA" id="ARBA00023125"/>
    </source>
</evidence>
<evidence type="ECO:0000259" key="4">
    <source>
        <dbReference type="PROSITE" id="PS50932"/>
    </source>
</evidence>
<dbReference type="SMART" id="SM00354">
    <property type="entry name" value="HTH_LACI"/>
    <property type="match status" value="1"/>
</dbReference>
<keyword evidence="6" id="KW-1185">Reference proteome</keyword>
<dbReference type="Gene3D" id="1.10.260.40">
    <property type="entry name" value="lambda repressor-like DNA-binding domains"/>
    <property type="match status" value="1"/>
</dbReference>
<keyword evidence="1" id="KW-0805">Transcription regulation</keyword>
<reference evidence="5 6" key="1">
    <citation type="submission" date="2022-02" db="EMBL/GenBank/DDBJ databases">
        <authorList>
            <person name="Min J."/>
        </authorList>
    </citation>
    <scope>NUCLEOTIDE SEQUENCE [LARGE SCALE GENOMIC DNA]</scope>
    <source>
        <strain evidence="5 6">GR10-1</strain>
    </source>
</reference>
<dbReference type="Pfam" id="PF00356">
    <property type="entry name" value="LacI"/>
    <property type="match status" value="1"/>
</dbReference>
<dbReference type="PROSITE" id="PS50932">
    <property type="entry name" value="HTH_LACI_2"/>
    <property type="match status" value="1"/>
</dbReference>
<evidence type="ECO:0000313" key="6">
    <source>
        <dbReference type="Proteomes" id="UP001202248"/>
    </source>
</evidence>
<evidence type="ECO:0000313" key="5">
    <source>
        <dbReference type="EMBL" id="MCH5597569.1"/>
    </source>
</evidence>
<accession>A0ABS9SGT2</accession>
<dbReference type="CDD" id="cd06267">
    <property type="entry name" value="PBP1_LacI_sugar_binding-like"/>
    <property type="match status" value="1"/>
</dbReference>
<evidence type="ECO:0000256" key="1">
    <source>
        <dbReference type="ARBA" id="ARBA00023015"/>
    </source>
</evidence>
<dbReference type="InterPro" id="IPR000843">
    <property type="entry name" value="HTH_LacI"/>
</dbReference>
<organism evidence="5 6">
    <name type="scientific">Niabella ginsengisoli</name>
    <dbReference type="NCBI Taxonomy" id="522298"/>
    <lineage>
        <taxon>Bacteria</taxon>
        <taxon>Pseudomonadati</taxon>
        <taxon>Bacteroidota</taxon>
        <taxon>Chitinophagia</taxon>
        <taxon>Chitinophagales</taxon>
        <taxon>Chitinophagaceae</taxon>
        <taxon>Niabella</taxon>
    </lineage>
</organism>
<dbReference type="PANTHER" id="PTHR30146:SF109">
    <property type="entry name" value="HTH-TYPE TRANSCRIPTIONAL REGULATOR GALS"/>
    <property type="match status" value="1"/>
</dbReference>
<dbReference type="RefSeq" id="WP_240826948.1">
    <property type="nucleotide sequence ID" value="NZ_JAKWBL010000001.1"/>
</dbReference>
<dbReference type="InterPro" id="IPR010982">
    <property type="entry name" value="Lambda_DNA-bd_dom_sf"/>
</dbReference>
<proteinExistence type="predicted"/>
<sequence>MSNEKGVTIVDIAHRLNMSASTVSKALKDDKTISAITRERVKALAKEWNYIPNQAARNFQQNKSFTLAIVIPDLLDQFYALAINGIEEVAIQNNYNVIICQSYDNSEREINILNHLVSSRIDGIIIVVSKNTKDLTIFDNMEKQGIPIVFFARSIQQPSFSSVSSDHNDGALKAINLLIKRGHKRIAHLAGPNALLTSHLRHTAYKKALEQNNIPYDAALVKATDFSYESTSTALTELYKDKHPPTAFFVFKSYVGLDIKRFLQSSHPKKLKHTDIIGFGNLPLIKQLETKPTASLDENSQMMGRQAAELLFEKIKDTEAEKFHLRKILLSLATLLYMNKQ</sequence>
<dbReference type="Pfam" id="PF00532">
    <property type="entry name" value="Peripla_BP_1"/>
    <property type="match status" value="1"/>
</dbReference>
<dbReference type="InterPro" id="IPR028082">
    <property type="entry name" value="Peripla_BP_I"/>
</dbReference>
<dbReference type="SUPFAM" id="SSF53822">
    <property type="entry name" value="Periplasmic binding protein-like I"/>
    <property type="match status" value="1"/>
</dbReference>
<dbReference type="PANTHER" id="PTHR30146">
    <property type="entry name" value="LACI-RELATED TRANSCRIPTIONAL REPRESSOR"/>
    <property type="match status" value="1"/>
</dbReference>
<evidence type="ECO:0000256" key="3">
    <source>
        <dbReference type="ARBA" id="ARBA00023163"/>
    </source>
</evidence>
<keyword evidence="2" id="KW-0238">DNA-binding</keyword>
<dbReference type="InterPro" id="IPR001761">
    <property type="entry name" value="Peripla_BP/Lac1_sug-bd_dom"/>
</dbReference>
<dbReference type="Gene3D" id="3.40.50.2300">
    <property type="match status" value="2"/>
</dbReference>
<feature type="domain" description="HTH lacI-type" evidence="4">
    <location>
        <begin position="7"/>
        <end position="61"/>
    </location>
</feature>
<protein>
    <submittedName>
        <fullName evidence="5">LacI family transcriptional regulator</fullName>
    </submittedName>
</protein>
<keyword evidence="3" id="KW-0804">Transcription</keyword>
<dbReference type="EMBL" id="JAKWBL010000001">
    <property type="protein sequence ID" value="MCH5597569.1"/>
    <property type="molecule type" value="Genomic_DNA"/>
</dbReference>
<name>A0ABS9SGT2_9BACT</name>